<reference evidence="7" key="1">
    <citation type="submission" date="2020-10" db="EMBL/GenBank/DDBJ databases">
        <authorList>
            <person name="Gilroy R."/>
        </authorList>
    </citation>
    <scope>NUCLEOTIDE SEQUENCE</scope>
    <source>
        <strain evidence="7">20514</strain>
    </source>
</reference>
<evidence type="ECO:0000259" key="4">
    <source>
        <dbReference type="Pfam" id="PF01055"/>
    </source>
</evidence>
<feature type="domain" description="Glycosyl hydrolase family 31 C-terminal" evidence="6">
    <location>
        <begin position="579"/>
        <end position="671"/>
    </location>
</feature>
<dbReference type="Proteomes" id="UP000810252">
    <property type="component" value="Unassembled WGS sequence"/>
</dbReference>
<keyword evidence="3" id="KW-0732">Signal</keyword>
<dbReference type="EMBL" id="JADIMQ010000048">
    <property type="protein sequence ID" value="MBO8448277.1"/>
    <property type="molecule type" value="Genomic_DNA"/>
</dbReference>
<name>A0A9D9HFU2_9BACT</name>
<dbReference type="Pfam" id="PF01055">
    <property type="entry name" value="Glyco_hydro_31_2nd"/>
    <property type="match status" value="1"/>
</dbReference>
<dbReference type="Gene3D" id="2.60.40.1180">
    <property type="entry name" value="Golgi alpha-mannosidase II"/>
    <property type="match status" value="2"/>
</dbReference>
<dbReference type="CDD" id="cd06595">
    <property type="entry name" value="GH31_u1"/>
    <property type="match status" value="1"/>
</dbReference>
<dbReference type="SUPFAM" id="SSF51011">
    <property type="entry name" value="Glycosyl hydrolase domain"/>
    <property type="match status" value="1"/>
</dbReference>
<comment type="caution">
    <text evidence="7">The sequence shown here is derived from an EMBL/GenBank/DDBJ whole genome shotgun (WGS) entry which is preliminary data.</text>
</comment>
<dbReference type="AlphaFoldDB" id="A0A9D9HFU2"/>
<keyword evidence="2" id="KW-0378">Hydrolase</keyword>
<dbReference type="GO" id="GO:0006491">
    <property type="term" value="P:N-glycan processing"/>
    <property type="evidence" value="ECO:0007669"/>
    <property type="project" value="TreeGrafter"/>
</dbReference>
<dbReference type="InterPro" id="IPR017853">
    <property type="entry name" value="GH"/>
</dbReference>
<dbReference type="PANTHER" id="PTHR22762:SF89">
    <property type="entry name" value="ALPHA-XYLOSIDASE"/>
    <property type="match status" value="1"/>
</dbReference>
<dbReference type="Gene3D" id="3.20.20.80">
    <property type="entry name" value="Glycosidases"/>
    <property type="match status" value="1"/>
</dbReference>
<protein>
    <submittedName>
        <fullName evidence="7">DUF5110 domain-containing protein</fullName>
    </submittedName>
</protein>
<organism evidence="7 8">
    <name type="scientific">Candidatus Cryptobacteroides merdigallinarum</name>
    <dbReference type="NCBI Taxonomy" id="2840770"/>
    <lineage>
        <taxon>Bacteria</taxon>
        <taxon>Pseudomonadati</taxon>
        <taxon>Bacteroidota</taxon>
        <taxon>Bacteroidia</taxon>
        <taxon>Bacteroidales</taxon>
        <taxon>Candidatus Cryptobacteroides</taxon>
    </lineage>
</organism>
<evidence type="ECO:0000313" key="7">
    <source>
        <dbReference type="EMBL" id="MBO8448277.1"/>
    </source>
</evidence>
<dbReference type="SUPFAM" id="SSF51445">
    <property type="entry name" value="(Trans)glycosidases"/>
    <property type="match status" value="1"/>
</dbReference>
<evidence type="ECO:0000259" key="5">
    <source>
        <dbReference type="Pfam" id="PF17137"/>
    </source>
</evidence>
<dbReference type="Pfam" id="PF17137">
    <property type="entry name" value="DUF5110"/>
    <property type="match status" value="1"/>
</dbReference>
<comment type="similarity">
    <text evidence="1 2">Belongs to the glycosyl hydrolase 31 family.</text>
</comment>
<feature type="signal peptide" evidence="3">
    <location>
        <begin position="1"/>
        <end position="22"/>
    </location>
</feature>
<dbReference type="GO" id="GO:0090599">
    <property type="term" value="F:alpha-glucosidase activity"/>
    <property type="evidence" value="ECO:0007669"/>
    <property type="project" value="TreeGrafter"/>
</dbReference>
<reference evidence="7" key="2">
    <citation type="journal article" date="2021" name="PeerJ">
        <title>Extensive microbial diversity within the chicken gut microbiome revealed by metagenomics and culture.</title>
        <authorList>
            <person name="Gilroy R."/>
            <person name="Ravi A."/>
            <person name="Getino M."/>
            <person name="Pursley I."/>
            <person name="Horton D.L."/>
            <person name="Alikhan N.F."/>
            <person name="Baker D."/>
            <person name="Gharbi K."/>
            <person name="Hall N."/>
            <person name="Watson M."/>
            <person name="Adriaenssens E.M."/>
            <person name="Foster-Nyarko E."/>
            <person name="Jarju S."/>
            <person name="Secka A."/>
            <person name="Antonio M."/>
            <person name="Oren A."/>
            <person name="Chaudhuri R.R."/>
            <person name="La Ragione R."/>
            <person name="Hildebrand F."/>
            <person name="Pallen M.J."/>
        </authorList>
    </citation>
    <scope>NUCLEOTIDE SEQUENCE</scope>
    <source>
        <strain evidence="7">20514</strain>
    </source>
</reference>
<evidence type="ECO:0000259" key="6">
    <source>
        <dbReference type="Pfam" id="PF21365"/>
    </source>
</evidence>
<proteinExistence type="inferred from homology"/>
<dbReference type="InterPro" id="IPR033403">
    <property type="entry name" value="DUF5110"/>
</dbReference>
<dbReference type="InterPro" id="IPR013780">
    <property type="entry name" value="Glyco_hydro_b"/>
</dbReference>
<feature type="domain" description="Glycoside hydrolase family 31 TIM barrel" evidence="4">
    <location>
        <begin position="226"/>
        <end position="571"/>
    </location>
</feature>
<dbReference type="InterPro" id="IPR000322">
    <property type="entry name" value="Glyco_hydro_31_TIM"/>
</dbReference>
<evidence type="ECO:0000313" key="8">
    <source>
        <dbReference type="Proteomes" id="UP000810252"/>
    </source>
</evidence>
<dbReference type="Pfam" id="PF21365">
    <property type="entry name" value="Glyco_hydro_31_3rd"/>
    <property type="match status" value="1"/>
</dbReference>
<evidence type="ECO:0000256" key="3">
    <source>
        <dbReference type="SAM" id="SignalP"/>
    </source>
</evidence>
<keyword evidence="2" id="KW-0326">Glycosidase</keyword>
<gene>
    <name evidence="7" type="ORF">IAC29_03270</name>
</gene>
<dbReference type="InterPro" id="IPR048395">
    <property type="entry name" value="Glyco_hydro_31_C"/>
</dbReference>
<evidence type="ECO:0000256" key="2">
    <source>
        <dbReference type="RuleBase" id="RU361185"/>
    </source>
</evidence>
<dbReference type="PANTHER" id="PTHR22762">
    <property type="entry name" value="ALPHA-GLUCOSIDASE"/>
    <property type="match status" value="1"/>
</dbReference>
<evidence type="ECO:0000256" key="1">
    <source>
        <dbReference type="ARBA" id="ARBA00007806"/>
    </source>
</evidence>
<feature type="domain" description="DUF5110" evidence="5">
    <location>
        <begin position="687"/>
        <end position="755"/>
    </location>
</feature>
<feature type="chain" id="PRO_5039314834" evidence="3">
    <location>
        <begin position="23"/>
        <end position="926"/>
    </location>
</feature>
<sequence>MKRFILLSIMCISVLWQEHASAETPETAQYDPVASPGACVVYGNARFTVLTPRLIRMEWSADARFEDRATLGIVNRKLEVPEFDVRKSAGSVTVQTEYLTLKYRGNGKFSGDNLSITFRTGRDGKEKVKWYPGADASGNLLGTARTLDRCDGETVIDPYDPGIISKDGWAVIDESGRHVFVPVDSDWKNWVESRDSTDRQDLYFFGYGHDYKAALGDFTKISGKIPLPPKYTFGYWWCRYWQYSDFELIDLARHFKDFNIPIDVMIIDMDWHETWSELKAATPPRTPGGRPGLDEFGETIGWTGYTWKKEFFPNPGNFLEELHRMDIKTSLNLHFCNGIQPYEEPYDRFVKDYLSRTSDYDGPEGYLREDGSKVPVPFRIDQIEWTDAYFNSVIRPLENMGVDFWWLDWQQWKDSHYTPGLSNTFWLNYAFFHDKIRQTESQGVYAPRPMIYHRWGGIGSHRYQVGFSGDTFATWKVLGYLPYFTATASNVCYGYWGHDIGGHQQPSGVHSTDPELYTRWLQSGVFTPIYKTHSTKDMSMEKRFWVFPDHFDAMRAAIRLRYDLTPYIYTAARQAYDTGISICRPLYYNWPEDDEAYVRTQEFMFGDDILATTVCEPADSVTGLAKRTMWFPEGSDWYDVSTGIMYKGGTEHELLYTINENPYFVKAGAVIPMAGAGISNLQGQDPELRLLVVPGTGESSTEVYEDDGSTQAYGTEYAFTRITRKSDAGSLELTVLPKEGFFKGMLDERKVSIMLDGFRVPEKVFVNGEEVPYSRFAEFDSKDGRTVWGYDGDDLTATIYTATAPADETLTVKCLFDGSSELYQSGAKGLIRRMMALTPETKLMVEQYVMHGMQLPVEFLGIAQCGSYITEDPGKADEMLRNMDVRAMESKFGSYDRLPDTFKEKLAAQTVFGRQTGNGGNTPGTH</sequence>
<dbReference type="GO" id="GO:0005975">
    <property type="term" value="P:carbohydrate metabolic process"/>
    <property type="evidence" value="ECO:0007669"/>
    <property type="project" value="InterPro"/>
</dbReference>
<accession>A0A9D9HFU2</accession>